<proteinExistence type="inferred from homology"/>
<feature type="compositionally biased region" description="Low complexity" evidence="20">
    <location>
        <begin position="2085"/>
        <end position="2095"/>
    </location>
</feature>
<feature type="compositionally biased region" description="Basic and acidic residues" evidence="20">
    <location>
        <begin position="1279"/>
        <end position="1292"/>
    </location>
</feature>
<feature type="region of interest" description="Disordered" evidence="20">
    <location>
        <begin position="1756"/>
        <end position="1831"/>
    </location>
</feature>
<evidence type="ECO:0000256" key="2">
    <source>
        <dbReference type="ARBA" id="ARBA00010107"/>
    </source>
</evidence>
<dbReference type="SMART" id="SM00249">
    <property type="entry name" value="PHD"/>
    <property type="match status" value="2"/>
</dbReference>
<feature type="region of interest" description="Disordered" evidence="20">
    <location>
        <begin position="2005"/>
        <end position="2194"/>
    </location>
</feature>
<evidence type="ECO:0000256" key="18">
    <source>
        <dbReference type="PIRSR" id="PIRSR602717-51"/>
    </source>
</evidence>
<accession>A0A1W4WMS5</accession>
<dbReference type="GO" id="GO:0003712">
    <property type="term" value="F:transcription coregulator activity"/>
    <property type="evidence" value="ECO:0007669"/>
    <property type="project" value="TreeGrafter"/>
</dbReference>
<dbReference type="Gene3D" id="3.30.40.10">
    <property type="entry name" value="Zinc/RING finger domain, C3HC4 (zinc finger)"/>
    <property type="match status" value="1"/>
</dbReference>
<protein>
    <recommendedName>
        <fullName evidence="3">histone acetyltransferase</fullName>
        <ecNumber evidence="3">2.3.1.48</ecNumber>
    </recommendedName>
</protein>
<feature type="domain" description="SAMD1-like winged helix (WH)" evidence="24">
    <location>
        <begin position="4"/>
        <end position="80"/>
    </location>
</feature>
<name>A0A1W4WMS5_AGRPL</name>
<feature type="compositionally biased region" description="Basic and acidic residues" evidence="20">
    <location>
        <begin position="1425"/>
        <end position="1435"/>
    </location>
</feature>
<feature type="compositionally biased region" description="Acidic residues" evidence="20">
    <location>
        <begin position="1243"/>
        <end position="1255"/>
    </location>
</feature>
<dbReference type="GO" id="GO:0003682">
    <property type="term" value="F:chromatin binding"/>
    <property type="evidence" value="ECO:0007669"/>
    <property type="project" value="TreeGrafter"/>
</dbReference>
<dbReference type="InterPro" id="IPR011011">
    <property type="entry name" value="Znf_FYVE_PHD"/>
</dbReference>
<evidence type="ECO:0000256" key="3">
    <source>
        <dbReference type="ARBA" id="ARBA00013184"/>
    </source>
</evidence>
<evidence type="ECO:0000313" key="26">
    <source>
        <dbReference type="RefSeq" id="XP_018321762.1"/>
    </source>
</evidence>
<evidence type="ECO:0000313" key="25">
    <source>
        <dbReference type="Proteomes" id="UP000192223"/>
    </source>
</evidence>
<dbReference type="GO" id="GO:0006357">
    <property type="term" value="P:regulation of transcription by RNA polymerase II"/>
    <property type="evidence" value="ECO:0007669"/>
    <property type="project" value="TreeGrafter"/>
</dbReference>
<dbReference type="InterPro" id="IPR040706">
    <property type="entry name" value="Zf-MYST"/>
</dbReference>
<feature type="region of interest" description="Disordered" evidence="20">
    <location>
        <begin position="1343"/>
        <end position="1368"/>
    </location>
</feature>
<evidence type="ECO:0000259" key="22">
    <source>
        <dbReference type="PROSITE" id="PS51504"/>
    </source>
</evidence>
<evidence type="ECO:0000259" key="21">
    <source>
        <dbReference type="PROSITE" id="PS50016"/>
    </source>
</evidence>
<feature type="compositionally biased region" description="Polar residues" evidence="20">
    <location>
        <begin position="1295"/>
        <end position="1304"/>
    </location>
</feature>
<feature type="compositionally biased region" description="Polar residues" evidence="20">
    <location>
        <begin position="1859"/>
        <end position="1877"/>
    </location>
</feature>
<dbReference type="PROSITE" id="PS51504">
    <property type="entry name" value="H15"/>
    <property type="match status" value="1"/>
</dbReference>
<evidence type="ECO:0000256" key="15">
    <source>
        <dbReference type="ARBA" id="ARBA00023159"/>
    </source>
</evidence>
<evidence type="ECO:0000256" key="13">
    <source>
        <dbReference type="ARBA" id="ARBA00022853"/>
    </source>
</evidence>
<reference evidence="26" key="1">
    <citation type="submission" date="2025-08" db="UniProtKB">
        <authorList>
            <consortium name="RefSeq"/>
        </authorList>
    </citation>
    <scope>IDENTIFICATION</scope>
    <source>
        <tissue evidence="26">Entire body</tissue>
    </source>
</reference>
<keyword evidence="8" id="KW-0479">Metal-binding</keyword>
<evidence type="ECO:0000256" key="14">
    <source>
        <dbReference type="ARBA" id="ARBA00022990"/>
    </source>
</evidence>
<feature type="compositionally biased region" description="Low complexity" evidence="20">
    <location>
        <begin position="1971"/>
        <end position="1986"/>
    </location>
</feature>
<feature type="compositionally biased region" description="Polar residues" evidence="20">
    <location>
        <begin position="2012"/>
        <end position="2034"/>
    </location>
</feature>
<dbReference type="PROSITE" id="PS51726">
    <property type="entry name" value="MYST_HAT"/>
    <property type="match status" value="1"/>
</dbReference>
<keyword evidence="14" id="KW-0007">Acetylation</keyword>
<keyword evidence="7" id="KW-0808">Transferase</keyword>
<feature type="region of interest" description="Disordered" evidence="20">
    <location>
        <begin position="328"/>
        <end position="432"/>
    </location>
</feature>
<comment type="catalytic activity">
    <reaction evidence="17">
        <text>L-lysyl-[protein] + acetyl-CoA = N(6)-acetyl-L-lysyl-[protein] + CoA + H(+)</text>
        <dbReference type="Rhea" id="RHEA:45948"/>
        <dbReference type="Rhea" id="RHEA-COMP:9752"/>
        <dbReference type="Rhea" id="RHEA-COMP:10731"/>
        <dbReference type="ChEBI" id="CHEBI:15378"/>
        <dbReference type="ChEBI" id="CHEBI:29969"/>
        <dbReference type="ChEBI" id="CHEBI:57287"/>
        <dbReference type="ChEBI" id="CHEBI:57288"/>
        <dbReference type="ChEBI" id="CHEBI:61930"/>
        <dbReference type="EC" id="2.3.1.48"/>
    </reaction>
</comment>
<evidence type="ECO:0000256" key="4">
    <source>
        <dbReference type="ARBA" id="ARBA00022491"/>
    </source>
</evidence>
<sequence length="2538" mass="282539">MCEPEEVSQEVWCKWILDAIHKIRSQKQRPSVERICHAIRQHHNFHEEVVAEHLETAVKDGSVLKVYNKGQSSYKDPGGLQNRTLRIENGSDLTKVITKAVRELGERDGSSLKSVEKYVRQSHTVVESPDFDLKTALRLAAKRAVAKALILQDGKNFKYNYANQASGAKRKLNKDGGKGIGGARRDPADERTPAALPICSDCLGTESKNKNGLFEKLSACSGCGTCVHLSCVSSGLELSLLLSKGGKWFCEECKTCAGCGNSDVSTCLLCCCNCDRNYHMGCLDPPAERKPKCPWRCRHCLNHHDNTKIRKPEPGSVVRKKIDKVREKIKEQKQKPVADSVEVTRSATPAVSSAVTTASTTTPSTSVVPSATPKLNGPRKSRIPPAASLSESESTEHEGTPTPFTSHAHPTTITTTTNTTTTTTVTSNCIPPAPVASAAERLETSDHMSKEKQKFFRLSAFNAKKRRNKGKNAVPEDSSNTDMGSSQATGSRNTSPSSNKPSSSRCLGSETGVEIEEDKQPVTKKQTNNNKIVEKIVPQQLAPGVTQKDVDLFQQTRERANSTTVGPSQTEGSVYCSPSQIMIGQGRCPAGIEFGRYEIETWYSSPFPQEYARLPKLFLCEFCLKYTKSKAVLERHQDKCTWRHPPGTEIYRCDELSVFEVDGNVNKIYCQNLCLLAKLFLDHKTLYYDVEPFLFYVLTKNDKKGCHLVGYFSKEKHCQQKYNVSCIMTMPQYQRQGFGRFLIDFSYLLSKEEGQPGTPEKPLSDLGRVSYHAYWKSVVLEYLHKHRSEKFKLTEISKETGMYCHDIAMALQLLGFIRTAPGDNGPKAVLDIDWKRVSQHAEKVAKSKTRIPIDHECLRWTPLLTPTVNPFREDKSDNEKQSSFSEPTADIVVPVPEKIIIETQTGVKMKKGKKRKTVTTPRVPKTPKNEPKPEPAAVSEEVEIEVTSSGRRRTRPSKFNETTYADLKPKAHQALETPKRKRNESNASDKDTENDKKRSKSEDIKRSITRSAKAKVDNEAASEVHEAKKEAVNELPKPDAEEQSSRPRRTTTINNIKEKPKEKLGERWSQRRVKRMEMKEAKSGEKEPIPVSEKENVRQLAEQNSMVVDETSKEVAEVTPPSPENVIASKLPTPSPQMKIRTPRSCRKKKGWAKGRSRVKPQIDKKRLTLPESIVAKHVITPRESESESLASEKSDVDFPIQKESNGDSVPKESKHKKPKSLDLEEKLPLRKRNNQISSGEDSCAEADDEMENDERDDKITKERKTSPFAKYKYSSLQKDYRSSKYKKDSLRLSENNTKTTETVAPNLVDRDQDDNMEIEEIPSTAGNAIIENQIVSKSVTENVKRQDQISKVDSPTTTTTSESETEIDGQKIKIISKKEALEIAKQNPIVMSPVKEESEKVPVPVIETSSVKPNKETAALVKTPEPEKPKESLNEVENKIAIKPTNEISCIDSSVPESQNIENSEKSVLNIPKVEERLKQPSGVEDKNIIDLTECKDDISPQSQETSRLKEDPFDALARSSNTNKLVVEAKPKVESKPVDIKPTVNNPLDSRNNSNEEYKVPSEDLKAVETKPERKSPCYDSRKDVPRTVENDSKMIAIESKKSNTSDSKTTELKAPTVSYETKVTKPDLKSIACSKSCDRKPIEFKTDAVRLKEELKPQLKQHSSKVELKHKQEKYDISDLRYQKPLDDKPYDAKPKLGHLDSENLLAKADFSMPNYHMAQYNQWPWERLAWEKGLYFDPTKREYQSYPMPLHIPPLDMLPKHTSTTSLSEKEKMKSHRHDSKHSLQNSSSSKSKDLKNGSDKDKISPKKDERSCSSKNRNDPVDNQMHCSDFCSKSIDTVKAPYSSNNIQATHNYTKSNSMSLGNGTIQTGKSMSKSKDLVDKSSQQRQNPPESVVQSQTPLNVKNTPPTPTSDIPSMGVYTPDSTTNSVHSLHYGQCELDVSQLGLESPTSIGSDMASQNSVESARPPSVVSSHHQQQQQPQTNYDCTVQHNMQQQNLVNQQVQQNQTSLPASSPQQPTNIQVSMPTSGMPQNQQLSPSVSQQQQQQQQHSPSINQHHQQQQQQQQSSSNKRHVQSQKQRSNTASASSTSSKHQHSNVRSTPPSAQHSGGVQQQPSRQQRSTPPIQHQHMQVSPTQSHQSAQQNIQQQQQQQQQQLQAMHHAMQGYGHHHQLSASAMHQHAHHPHHHSVISQSNYIPVPQMTVSSQAFTAQGPSTYVSMPAAMTTVIQHRMSAQQNTVGPLGGLSAAATLSGHQKLSSSPSCAVTTAGNFYVQPNTHVHSHTPGPAPAPTTPAPTVQTNTSQNTSGNSSCSLAKLQQLTNGLDMMPPSSCNTMTPPPSAMTLTPSPTHHSHANMTPPPSHQMIQNQSVRNLATPPSAIPTNLQPQVLGYHPKYYQANMNVNQLGGTVTPPIGQNLGRSGRNSSNVAVQHMQSSSSRVSPNVTLNPNIMAQYNSLNGYRMAAQQTPGAVTGYITNTGFINNTTQIPMQMGVMNMAQTQYQDPAAIQRAAQQNTMYTTYGYINGSLMQPLNGTMRR</sequence>
<feature type="region of interest" description="Disordered" evidence="20">
    <location>
        <begin position="457"/>
        <end position="527"/>
    </location>
</feature>
<dbReference type="SMART" id="SM00526">
    <property type="entry name" value="H15"/>
    <property type="match status" value="1"/>
</dbReference>
<evidence type="ECO:0000256" key="9">
    <source>
        <dbReference type="ARBA" id="ARBA00022737"/>
    </source>
</evidence>
<dbReference type="GO" id="GO:0008270">
    <property type="term" value="F:zinc ion binding"/>
    <property type="evidence" value="ECO:0007669"/>
    <property type="project" value="UniProtKB-KW"/>
</dbReference>
<feature type="compositionally biased region" description="Low complexity" evidence="20">
    <location>
        <begin position="491"/>
        <end position="505"/>
    </location>
</feature>
<dbReference type="InterPro" id="IPR036388">
    <property type="entry name" value="WH-like_DNA-bd_sf"/>
</dbReference>
<dbReference type="PANTHER" id="PTHR10615">
    <property type="entry name" value="HISTONE ACETYLTRANSFERASE"/>
    <property type="match status" value="1"/>
</dbReference>
<feature type="domain" description="MYST-type HAT" evidence="23">
    <location>
        <begin position="584"/>
        <end position="862"/>
    </location>
</feature>
<dbReference type="InterPro" id="IPR001965">
    <property type="entry name" value="Znf_PHD"/>
</dbReference>
<feature type="compositionally biased region" description="Low complexity" evidence="20">
    <location>
        <begin position="2035"/>
        <end position="2073"/>
    </location>
</feature>
<feature type="compositionally biased region" description="Low complexity" evidence="20">
    <location>
        <begin position="2297"/>
        <end position="2313"/>
    </location>
</feature>
<dbReference type="Gene3D" id="3.40.630.30">
    <property type="match status" value="1"/>
</dbReference>
<dbReference type="Gene3D" id="1.10.10.10">
    <property type="entry name" value="Winged helix-like DNA-binding domain superfamily/Winged helix DNA-binding domain"/>
    <property type="match status" value="2"/>
</dbReference>
<keyword evidence="4" id="KW-0678">Repressor</keyword>
<feature type="compositionally biased region" description="Polar residues" evidence="20">
    <location>
        <begin position="1545"/>
        <end position="1555"/>
    </location>
</feature>
<dbReference type="SUPFAM" id="SSF46785">
    <property type="entry name" value="Winged helix' DNA-binding domain"/>
    <property type="match status" value="1"/>
</dbReference>
<dbReference type="InterPro" id="IPR036390">
    <property type="entry name" value="WH_DNA-bd_sf"/>
</dbReference>
<evidence type="ECO:0000259" key="23">
    <source>
        <dbReference type="PROSITE" id="PS51726"/>
    </source>
</evidence>
<keyword evidence="9" id="KW-0677">Repeat</keyword>
<feature type="region of interest" description="Disordered" evidence="20">
    <location>
        <begin position="868"/>
        <end position="889"/>
    </location>
</feature>
<feature type="compositionally biased region" description="Basic and acidic residues" evidence="20">
    <location>
        <begin position="1181"/>
        <end position="1197"/>
    </location>
</feature>
<dbReference type="SUPFAM" id="SSF55729">
    <property type="entry name" value="Acyl-CoA N-acyltransferases (Nat)"/>
    <property type="match status" value="1"/>
</dbReference>
<feature type="compositionally biased region" description="Basic and acidic residues" evidence="20">
    <location>
        <begin position="1256"/>
        <end position="1266"/>
    </location>
</feature>
<dbReference type="PROSITE" id="PS52014">
    <property type="entry name" value="SAMD1_WH"/>
    <property type="match status" value="1"/>
</dbReference>
<feature type="region of interest" description="Disordered" evidence="20">
    <location>
        <begin position="1480"/>
        <end position="1615"/>
    </location>
</feature>
<keyword evidence="25" id="KW-1185">Reference proteome</keyword>
<dbReference type="InterPro" id="IPR016181">
    <property type="entry name" value="Acyl_CoA_acyltransferase"/>
</dbReference>
<evidence type="ECO:0000259" key="24">
    <source>
        <dbReference type="PROSITE" id="PS52014"/>
    </source>
</evidence>
<dbReference type="Pfam" id="PF21524">
    <property type="entry name" value="SAMD1_WH"/>
    <property type="match status" value="1"/>
</dbReference>
<evidence type="ECO:0000256" key="11">
    <source>
        <dbReference type="ARBA" id="ARBA00022833"/>
    </source>
</evidence>
<dbReference type="FunFam" id="3.40.630.30:FF:000001">
    <property type="entry name" value="Histone acetyltransferase"/>
    <property type="match status" value="1"/>
</dbReference>
<dbReference type="FunFam" id="1.10.10.10:FF:000123">
    <property type="entry name" value="Histone acetyltransferase"/>
    <property type="match status" value="1"/>
</dbReference>
<feature type="compositionally biased region" description="Polar residues" evidence="20">
    <location>
        <begin position="477"/>
        <end position="490"/>
    </location>
</feature>
<feature type="compositionally biased region" description="Low complexity" evidence="20">
    <location>
        <begin position="2140"/>
        <end position="2168"/>
    </location>
</feature>
<comment type="subcellular location">
    <subcellularLocation>
        <location evidence="1">Nucleus</location>
    </subcellularLocation>
</comment>
<dbReference type="EC" id="2.3.1.48" evidence="3"/>
<dbReference type="RefSeq" id="XP_018321762.1">
    <property type="nucleotide sequence ID" value="XM_018466260.2"/>
</dbReference>
<feature type="compositionally biased region" description="Basic and acidic residues" evidence="20">
    <location>
        <begin position="1529"/>
        <end position="1541"/>
    </location>
</feature>
<dbReference type="Gene3D" id="3.30.60.60">
    <property type="entry name" value="N-acetyl transferase-like"/>
    <property type="match status" value="1"/>
</dbReference>
<evidence type="ECO:0000256" key="7">
    <source>
        <dbReference type="ARBA" id="ARBA00022679"/>
    </source>
</evidence>
<feature type="region of interest" description="Disordered" evidence="20">
    <location>
        <begin position="1859"/>
        <end position="1930"/>
    </location>
</feature>
<dbReference type="GO" id="GO:0005634">
    <property type="term" value="C:nucleus"/>
    <property type="evidence" value="ECO:0007669"/>
    <property type="project" value="UniProtKB-SubCell"/>
</dbReference>
<feature type="compositionally biased region" description="Basic and acidic residues" evidence="20">
    <location>
        <begin position="1056"/>
        <end position="1097"/>
    </location>
</feature>
<feature type="compositionally biased region" description="Basic and acidic residues" evidence="20">
    <location>
        <begin position="1795"/>
        <end position="1825"/>
    </location>
</feature>
<dbReference type="Pfam" id="PF00538">
    <property type="entry name" value="Linker_histone"/>
    <property type="match status" value="1"/>
</dbReference>
<feature type="compositionally biased region" description="Basic and acidic residues" evidence="20">
    <location>
        <begin position="871"/>
        <end position="880"/>
    </location>
</feature>
<dbReference type="SUPFAM" id="SSF57903">
    <property type="entry name" value="FYVE/PHD zinc finger"/>
    <property type="match status" value="2"/>
</dbReference>
<dbReference type="InterPro" id="IPR019787">
    <property type="entry name" value="Znf_PHD-finger"/>
</dbReference>
<evidence type="ECO:0000256" key="1">
    <source>
        <dbReference type="ARBA" id="ARBA00004123"/>
    </source>
</evidence>
<feature type="region of interest" description="Disordered" evidence="20">
    <location>
        <begin position="170"/>
        <end position="189"/>
    </location>
</feature>
<evidence type="ECO:0000256" key="16">
    <source>
        <dbReference type="ARBA" id="ARBA00023242"/>
    </source>
</evidence>
<feature type="compositionally biased region" description="Low complexity" evidence="20">
    <location>
        <begin position="935"/>
        <end position="949"/>
    </location>
</feature>
<feature type="compositionally biased region" description="Basic and acidic residues" evidence="20">
    <location>
        <begin position="1220"/>
        <end position="1229"/>
    </location>
</feature>
<feature type="compositionally biased region" description="Low complexity" evidence="20">
    <location>
        <begin position="411"/>
        <end position="426"/>
    </location>
</feature>
<organism evidence="25 26">
    <name type="scientific">Agrilus planipennis</name>
    <name type="common">Emerald ash borer</name>
    <name type="synonym">Agrilus marcopoli</name>
    <dbReference type="NCBI Taxonomy" id="224129"/>
    <lineage>
        <taxon>Eukaryota</taxon>
        <taxon>Metazoa</taxon>
        <taxon>Ecdysozoa</taxon>
        <taxon>Arthropoda</taxon>
        <taxon>Hexapoda</taxon>
        <taxon>Insecta</taxon>
        <taxon>Pterygota</taxon>
        <taxon>Neoptera</taxon>
        <taxon>Endopterygota</taxon>
        <taxon>Coleoptera</taxon>
        <taxon>Polyphaga</taxon>
        <taxon>Elateriformia</taxon>
        <taxon>Buprestoidea</taxon>
        <taxon>Buprestidae</taxon>
        <taxon>Agrilinae</taxon>
        <taxon>Agrilus</taxon>
    </lineage>
</organism>
<feature type="compositionally biased region" description="Low complexity" evidence="20">
    <location>
        <begin position="346"/>
        <end position="373"/>
    </location>
</feature>
<feature type="compositionally biased region" description="Low complexity" evidence="20">
    <location>
        <begin position="2116"/>
        <end position="2130"/>
    </location>
</feature>
<dbReference type="InterPro" id="IPR013083">
    <property type="entry name" value="Znf_RING/FYVE/PHD"/>
</dbReference>
<feature type="region of interest" description="Disordered" evidence="20">
    <location>
        <begin position="1396"/>
        <end position="1435"/>
    </location>
</feature>
<keyword evidence="6" id="KW-0597">Phosphoprotein</keyword>
<dbReference type="OrthoDB" id="787137at2759"/>
<dbReference type="InterPro" id="IPR050603">
    <property type="entry name" value="MYST_HAT"/>
</dbReference>
<keyword evidence="10 19" id="KW-0863">Zinc-finger</keyword>
<dbReference type="GO" id="GO:0003677">
    <property type="term" value="F:DNA binding"/>
    <property type="evidence" value="ECO:0007669"/>
    <property type="project" value="InterPro"/>
</dbReference>
<evidence type="ECO:0000256" key="12">
    <source>
        <dbReference type="ARBA" id="ARBA00022843"/>
    </source>
</evidence>
<dbReference type="PROSITE" id="PS50016">
    <property type="entry name" value="ZF_PHD_2"/>
    <property type="match status" value="1"/>
</dbReference>
<feature type="domain" description="H15" evidence="22">
    <location>
        <begin position="89"/>
        <end position="161"/>
    </location>
</feature>
<feature type="compositionally biased region" description="Polar residues" evidence="20">
    <location>
        <begin position="2102"/>
        <end position="2115"/>
    </location>
</feature>
<dbReference type="GO" id="GO:0010484">
    <property type="term" value="F:histone H3 acetyltransferase activity"/>
    <property type="evidence" value="ECO:0007669"/>
    <property type="project" value="TreeGrafter"/>
</dbReference>
<feature type="region of interest" description="Disordered" evidence="20">
    <location>
        <begin position="2278"/>
        <end position="2313"/>
    </location>
</feature>
<dbReference type="Pfam" id="PF01853">
    <property type="entry name" value="MOZ_SAS"/>
    <property type="match status" value="1"/>
</dbReference>
<keyword evidence="5" id="KW-1017">Isopeptide bond</keyword>
<feature type="active site" description="Proton donor/acceptor" evidence="18">
    <location>
        <position position="760"/>
    </location>
</feature>
<feature type="compositionally biased region" description="Basic residues" evidence="20">
    <location>
        <begin position="908"/>
        <end position="917"/>
    </location>
</feature>
<evidence type="ECO:0000256" key="20">
    <source>
        <dbReference type="SAM" id="MobiDB-lite"/>
    </source>
</evidence>
<feature type="compositionally biased region" description="Basic and acidic residues" evidence="20">
    <location>
        <begin position="983"/>
        <end position="1006"/>
    </location>
</feature>
<dbReference type="Pfam" id="PF17772">
    <property type="entry name" value="zf-MYST"/>
    <property type="match status" value="1"/>
</dbReference>
<dbReference type="GO" id="GO:0040029">
    <property type="term" value="P:epigenetic regulation of gene expression"/>
    <property type="evidence" value="ECO:0007669"/>
    <property type="project" value="UniProtKB-ARBA"/>
</dbReference>
<dbReference type="FunFam" id="3.30.60.60:FF:000001">
    <property type="entry name" value="Histone acetyltransferase"/>
    <property type="match status" value="1"/>
</dbReference>
<keyword evidence="12" id="KW-0832">Ubl conjugation</keyword>
<feature type="compositionally biased region" description="Polar residues" evidence="20">
    <location>
        <begin position="1886"/>
        <end position="1918"/>
    </location>
</feature>
<dbReference type="PANTHER" id="PTHR10615:SF217">
    <property type="entry name" value="HISTONE ACETYLTRANSFERASE"/>
    <property type="match status" value="1"/>
</dbReference>
<evidence type="ECO:0000256" key="5">
    <source>
        <dbReference type="ARBA" id="ARBA00022499"/>
    </source>
</evidence>
<evidence type="ECO:0000256" key="6">
    <source>
        <dbReference type="ARBA" id="ARBA00022553"/>
    </source>
</evidence>
<keyword evidence="13" id="KW-0156">Chromatin regulator</keyword>
<feature type="region of interest" description="Disordered" evidence="20">
    <location>
        <begin position="2346"/>
        <end position="2365"/>
    </location>
</feature>
<keyword evidence="15" id="KW-0010">Activator</keyword>
<dbReference type="InterPro" id="IPR005818">
    <property type="entry name" value="Histone_H1/H5_H15"/>
</dbReference>
<feature type="compositionally biased region" description="Basic residues" evidence="20">
    <location>
        <begin position="2183"/>
        <end position="2192"/>
    </location>
</feature>
<evidence type="ECO:0000256" key="8">
    <source>
        <dbReference type="ARBA" id="ARBA00022723"/>
    </source>
</evidence>
<keyword evidence="16" id="KW-0539">Nucleus</keyword>
<feature type="compositionally biased region" description="Basic residues" evidence="20">
    <location>
        <begin position="1141"/>
        <end position="1159"/>
    </location>
</feature>
<evidence type="ECO:0000256" key="10">
    <source>
        <dbReference type="ARBA" id="ARBA00022771"/>
    </source>
</evidence>
<evidence type="ECO:0000256" key="17">
    <source>
        <dbReference type="ARBA" id="ARBA00048017"/>
    </source>
</evidence>
<feature type="region of interest" description="Disordered" evidence="20">
    <location>
        <begin position="904"/>
        <end position="1314"/>
    </location>
</feature>
<feature type="compositionally biased region" description="Basic and acidic residues" evidence="20">
    <location>
        <begin position="173"/>
        <end position="189"/>
    </location>
</feature>
<dbReference type="Proteomes" id="UP000192223">
    <property type="component" value="Unplaced"/>
</dbReference>
<feature type="domain" description="PHD-type" evidence="21">
    <location>
        <begin position="253"/>
        <end position="303"/>
    </location>
</feature>
<comment type="similarity">
    <text evidence="2">Belongs to the MYST (SAS/MOZ) family.</text>
</comment>
<dbReference type="InterPro" id="IPR048589">
    <property type="entry name" value="SAMD1-like_WH"/>
</dbReference>
<dbReference type="InterPro" id="IPR002717">
    <property type="entry name" value="HAT_MYST-type"/>
</dbReference>
<evidence type="ECO:0000256" key="19">
    <source>
        <dbReference type="PROSITE-ProRule" id="PRU00146"/>
    </source>
</evidence>
<feature type="region of interest" description="Disordered" evidence="20">
    <location>
        <begin position="1951"/>
        <end position="1987"/>
    </location>
</feature>
<feature type="compositionally biased region" description="Basic and acidic residues" evidence="20">
    <location>
        <begin position="1014"/>
        <end position="1045"/>
    </location>
</feature>
<dbReference type="GeneID" id="108734627"/>
<gene>
    <name evidence="26" type="primary">LOC108734627</name>
</gene>
<feature type="compositionally biased region" description="Basic and acidic residues" evidence="20">
    <location>
        <begin position="1556"/>
        <end position="1614"/>
    </location>
</feature>
<dbReference type="GO" id="GO:0070776">
    <property type="term" value="C:MOZ/MORF histone acetyltransferase complex"/>
    <property type="evidence" value="ECO:0007669"/>
    <property type="project" value="TreeGrafter"/>
</dbReference>
<feature type="compositionally biased region" description="Basic and acidic residues" evidence="20">
    <location>
        <begin position="1480"/>
        <end position="1500"/>
    </location>
</feature>
<keyword evidence="11" id="KW-0862">Zinc</keyword>
<dbReference type="GO" id="GO:0000786">
    <property type="term" value="C:nucleosome"/>
    <property type="evidence" value="ECO:0007669"/>
    <property type="project" value="InterPro"/>
</dbReference>
<feature type="compositionally biased region" description="Polar residues" evidence="20">
    <location>
        <begin position="1952"/>
        <end position="1967"/>
    </location>
</feature>
<dbReference type="GO" id="GO:0006334">
    <property type="term" value="P:nucleosome assembly"/>
    <property type="evidence" value="ECO:0007669"/>
    <property type="project" value="InterPro"/>
</dbReference>